<sequence>MPVVNEMPTSVVNEIPTSVVNEIPTSVVNEMPFVNLSPYLDDVLEKSSNRISLPHDMDTTSPIGSFSLNSSSSEEAEDCTILMCVKKNPSKEKKKNSVFIRTLRSEKVFYSDGDCMSRRSKFSPSPSTRKTKVVCHKVRDDVTKSKALMIEFEPSEGDKDCPS</sequence>
<protein>
    <submittedName>
        <fullName evidence="1">Uncharacterized protein</fullName>
    </submittedName>
</protein>
<dbReference type="Proteomes" id="UP000036987">
    <property type="component" value="Unassembled WGS sequence"/>
</dbReference>
<dbReference type="EMBL" id="LFYR01000729">
    <property type="protein sequence ID" value="KMZ70047.1"/>
    <property type="molecule type" value="Genomic_DNA"/>
</dbReference>
<name>A0A0K9PPA1_ZOSMR</name>
<gene>
    <name evidence="1" type="ORF">ZOSMA_1G00160</name>
</gene>
<comment type="caution">
    <text evidence="1">The sequence shown here is derived from an EMBL/GenBank/DDBJ whole genome shotgun (WGS) entry which is preliminary data.</text>
</comment>
<keyword evidence="2" id="KW-1185">Reference proteome</keyword>
<evidence type="ECO:0000313" key="1">
    <source>
        <dbReference type="EMBL" id="KMZ70047.1"/>
    </source>
</evidence>
<reference evidence="2" key="1">
    <citation type="journal article" date="2016" name="Nature">
        <title>The genome of the seagrass Zostera marina reveals angiosperm adaptation to the sea.</title>
        <authorList>
            <person name="Olsen J.L."/>
            <person name="Rouze P."/>
            <person name="Verhelst B."/>
            <person name="Lin Y.-C."/>
            <person name="Bayer T."/>
            <person name="Collen J."/>
            <person name="Dattolo E."/>
            <person name="De Paoli E."/>
            <person name="Dittami S."/>
            <person name="Maumus F."/>
            <person name="Michel G."/>
            <person name="Kersting A."/>
            <person name="Lauritano C."/>
            <person name="Lohaus R."/>
            <person name="Toepel M."/>
            <person name="Tonon T."/>
            <person name="Vanneste K."/>
            <person name="Amirebrahimi M."/>
            <person name="Brakel J."/>
            <person name="Bostroem C."/>
            <person name="Chovatia M."/>
            <person name="Grimwood J."/>
            <person name="Jenkins J.W."/>
            <person name="Jueterbock A."/>
            <person name="Mraz A."/>
            <person name="Stam W.T."/>
            <person name="Tice H."/>
            <person name="Bornberg-Bauer E."/>
            <person name="Green P.J."/>
            <person name="Pearson G.A."/>
            <person name="Procaccini G."/>
            <person name="Duarte C.M."/>
            <person name="Schmutz J."/>
            <person name="Reusch T.B.H."/>
            <person name="Van de Peer Y."/>
        </authorList>
    </citation>
    <scope>NUCLEOTIDE SEQUENCE [LARGE SCALE GENOMIC DNA]</scope>
    <source>
        <strain evidence="2">cv. Finnish</strain>
    </source>
</reference>
<evidence type="ECO:0000313" key="2">
    <source>
        <dbReference type="Proteomes" id="UP000036987"/>
    </source>
</evidence>
<proteinExistence type="predicted"/>
<organism evidence="1 2">
    <name type="scientific">Zostera marina</name>
    <name type="common">Eelgrass</name>
    <dbReference type="NCBI Taxonomy" id="29655"/>
    <lineage>
        <taxon>Eukaryota</taxon>
        <taxon>Viridiplantae</taxon>
        <taxon>Streptophyta</taxon>
        <taxon>Embryophyta</taxon>
        <taxon>Tracheophyta</taxon>
        <taxon>Spermatophyta</taxon>
        <taxon>Magnoliopsida</taxon>
        <taxon>Liliopsida</taxon>
        <taxon>Zosteraceae</taxon>
        <taxon>Zostera</taxon>
    </lineage>
</organism>
<dbReference type="AlphaFoldDB" id="A0A0K9PPA1"/>
<accession>A0A0K9PPA1</accession>